<dbReference type="AlphaFoldDB" id="A0A918EIY7"/>
<protein>
    <recommendedName>
        <fullName evidence="11">LD-carboxypeptidase</fullName>
    </recommendedName>
</protein>
<dbReference type="InterPro" id="IPR040449">
    <property type="entry name" value="Peptidase_S66_N"/>
</dbReference>
<evidence type="ECO:0000256" key="2">
    <source>
        <dbReference type="ARBA" id="ARBA00022645"/>
    </source>
</evidence>
<evidence type="ECO:0000256" key="4">
    <source>
        <dbReference type="ARBA" id="ARBA00022801"/>
    </source>
</evidence>
<evidence type="ECO:0000259" key="7">
    <source>
        <dbReference type="Pfam" id="PF02016"/>
    </source>
</evidence>
<evidence type="ECO:0000256" key="1">
    <source>
        <dbReference type="ARBA" id="ARBA00010233"/>
    </source>
</evidence>
<evidence type="ECO:0000256" key="6">
    <source>
        <dbReference type="SAM" id="MobiDB-lite"/>
    </source>
</evidence>
<dbReference type="CDD" id="cd07062">
    <property type="entry name" value="Peptidase_S66_mccF_like"/>
    <property type="match status" value="1"/>
</dbReference>
<organism evidence="9 10">
    <name type="scientific">Streptomyces roseolilacinus</name>
    <dbReference type="NCBI Taxonomy" id="66904"/>
    <lineage>
        <taxon>Bacteria</taxon>
        <taxon>Bacillati</taxon>
        <taxon>Actinomycetota</taxon>
        <taxon>Actinomycetes</taxon>
        <taxon>Kitasatosporales</taxon>
        <taxon>Streptomycetaceae</taxon>
        <taxon>Streptomyces</taxon>
    </lineage>
</organism>
<dbReference type="Proteomes" id="UP000654123">
    <property type="component" value="Unassembled WGS sequence"/>
</dbReference>
<keyword evidence="5" id="KW-0720">Serine protease</keyword>
<dbReference type="SUPFAM" id="SSF141986">
    <property type="entry name" value="LD-carboxypeptidase A C-terminal domain-like"/>
    <property type="match status" value="1"/>
</dbReference>
<gene>
    <name evidence="9" type="ORF">GCM10010249_19270</name>
</gene>
<comment type="similarity">
    <text evidence="1">Belongs to the peptidase S66 family.</text>
</comment>
<keyword evidence="10" id="KW-1185">Reference proteome</keyword>
<reference evidence="9" key="1">
    <citation type="journal article" date="2014" name="Int. J. Syst. Evol. Microbiol.">
        <title>Complete genome sequence of Corynebacterium casei LMG S-19264T (=DSM 44701T), isolated from a smear-ripened cheese.</title>
        <authorList>
            <consortium name="US DOE Joint Genome Institute (JGI-PGF)"/>
            <person name="Walter F."/>
            <person name="Albersmeier A."/>
            <person name="Kalinowski J."/>
            <person name="Ruckert C."/>
        </authorList>
    </citation>
    <scope>NUCLEOTIDE SEQUENCE</scope>
    <source>
        <strain evidence="9">JCM 4335</strain>
    </source>
</reference>
<reference evidence="9" key="2">
    <citation type="submission" date="2020-09" db="EMBL/GenBank/DDBJ databases">
        <authorList>
            <person name="Sun Q."/>
            <person name="Ohkuma M."/>
        </authorList>
    </citation>
    <scope>NUCLEOTIDE SEQUENCE</scope>
    <source>
        <strain evidence="9">JCM 4335</strain>
    </source>
</reference>
<dbReference type="SUPFAM" id="SSF52317">
    <property type="entry name" value="Class I glutamine amidotransferase-like"/>
    <property type="match status" value="1"/>
</dbReference>
<keyword evidence="4" id="KW-0378">Hydrolase</keyword>
<keyword evidence="2" id="KW-0121">Carboxypeptidase</keyword>
<feature type="domain" description="LD-carboxypeptidase C-terminal" evidence="8">
    <location>
        <begin position="330"/>
        <end position="449"/>
    </location>
</feature>
<evidence type="ECO:0000256" key="5">
    <source>
        <dbReference type="ARBA" id="ARBA00022825"/>
    </source>
</evidence>
<comment type="caution">
    <text evidence="9">The sequence shown here is derived from an EMBL/GenBank/DDBJ whole genome shotgun (WGS) entry which is preliminary data.</text>
</comment>
<evidence type="ECO:0000256" key="3">
    <source>
        <dbReference type="ARBA" id="ARBA00022670"/>
    </source>
</evidence>
<accession>A0A918EIY7</accession>
<dbReference type="EMBL" id="BMSV01000003">
    <property type="protein sequence ID" value="GGQ01086.1"/>
    <property type="molecule type" value="Genomic_DNA"/>
</dbReference>
<feature type="domain" description="LD-carboxypeptidase N-terminal" evidence="7">
    <location>
        <begin position="137"/>
        <end position="256"/>
    </location>
</feature>
<sequence>MPNVLDCGRAGLRDVPDCGRAEPRAYRIPGVPDPPTYRTPDVPGLPRAGPTIIPGAAGARTAPEAGPGDLAGSRRIGRKCRCRPPRGRPRRAARPPPRAAAGCPARTIPARGKGVRRARIPHMPIRHPRPLRPGDRIAVTSPSSGVPEELRARLDVAVRAVEARGYEVVVGACMDGSGHVSAPAADRAAELTAMLTDPDVRAVVPPWGGETAIDLLPLLDWGRLRAAEPTWLVGFSDMSTLLTPFTLLTGTATLHGNNLMDTPYRTPEGLLSWLDVVALPEGGRFTQTPPGRHRTSGWDDWAADPYVDMLTLDGTGTWTRLDGNGDVDVEGRLIGGCVETLCHLAGTPYGDVSAFARAHAPEGLLVYVEAADDDAFTVCRALHGMRLAGFFDAAEAVLIGRATGPGAPSLTHHEAVLDALGPLGVPLIADVECGHVPPYLPLVNGARGRVVHTATRHELTQTLD</sequence>
<dbReference type="InterPro" id="IPR040921">
    <property type="entry name" value="Peptidase_S66C"/>
</dbReference>
<name>A0A918EIY7_9ACTN</name>
<dbReference type="GO" id="GO:0008236">
    <property type="term" value="F:serine-type peptidase activity"/>
    <property type="evidence" value="ECO:0007669"/>
    <property type="project" value="UniProtKB-KW"/>
</dbReference>
<feature type="region of interest" description="Disordered" evidence="6">
    <location>
        <begin position="18"/>
        <end position="106"/>
    </location>
</feature>
<feature type="region of interest" description="Disordered" evidence="6">
    <location>
        <begin position="124"/>
        <end position="144"/>
    </location>
</feature>
<dbReference type="InterPro" id="IPR003507">
    <property type="entry name" value="S66_fam"/>
</dbReference>
<dbReference type="Pfam" id="PF17676">
    <property type="entry name" value="Peptidase_S66C"/>
    <property type="match status" value="1"/>
</dbReference>
<evidence type="ECO:0000313" key="9">
    <source>
        <dbReference type="EMBL" id="GGQ01086.1"/>
    </source>
</evidence>
<evidence type="ECO:0008006" key="11">
    <source>
        <dbReference type="Google" id="ProtNLM"/>
    </source>
</evidence>
<evidence type="ECO:0000259" key="8">
    <source>
        <dbReference type="Pfam" id="PF17676"/>
    </source>
</evidence>
<dbReference type="InterPro" id="IPR027478">
    <property type="entry name" value="LdcA_N"/>
</dbReference>
<feature type="compositionally biased region" description="Low complexity" evidence="6">
    <location>
        <begin position="46"/>
        <end position="60"/>
    </location>
</feature>
<dbReference type="InterPro" id="IPR027461">
    <property type="entry name" value="Carboxypeptidase_A_C_sf"/>
</dbReference>
<dbReference type="Gene3D" id="3.50.30.60">
    <property type="entry name" value="LD-carboxypeptidase A C-terminal domain-like"/>
    <property type="match status" value="1"/>
</dbReference>
<feature type="compositionally biased region" description="Basic residues" evidence="6">
    <location>
        <begin position="75"/>
        <end position="93"/>
    </location>
</feature>
<dbReference type="Pfam" id="PF02016">
    <property type="entry name" value="Peptidase_S66"/>
    <property type="match status" value="1"/>
</dbReference>
<dbReference type="GO" id="GO:0006508">
    <property type="term" value="P:proteolysis"/>
    <property type="evidence" value="ECO:0007669"/>
    <property type="project" value="UniProtKB-KW"/>
</dbReference>
<keyword evidence="3" id="KW-0645">Protease</keyword>
<dbReference type="InterPro" id="IPR029062">
    <property type="entry name" value="Class_I_gatase-like"/>
</dbReference>
<proteinExistence type="inferred from homology"/>
<dbReference type="PANTHER" id="PTHR30237:SF2">
    <property type="entry name" value="MUREIN TETRAPEPTIDE CARBOXYPEPTIDASE"/>
    <property type="match status" value="1"/>
</dbReference>
<evidence type="ECO:0000313" key="10">
    <source>
        <dbReference type="Proteomes" id="UP000654123"/>
    </source>
</evidence>
<dbReference type="PANTHER" id="PTHR30237">
    <property type="entry name" value="MURAMOYLTETRAPEPTIDE CARBOXYPEPTIDASE"/>
    <property type="match status" value="1"/>
</dbReference>
<dbReference type="GO" id="GO:0004180">
    <property type="term" value="F:carboxypeptidase activity"/>
    <property type="evidence" value="ECO:0007669"/>
    <property type="project" value="UniProtKB-KW"/>
</dbReference>
<dbReference type="Gene3D" id="3.40.50.10740">
    <property type="entry name" value="Class I glutamine amidotransferase-like"/>
    <property type="match status" value="1"/>
</dbReference>